<evidence type="ECO:0000313" key="2">
    <source>
        <dbReference type="Proteomes" id="UP000000214"/>
    </source>
</evidence>
<dbReference type="PATRIC" id="fig|1171373.8.peg.1564"/>
<evidence type="ECO:0000313" key="1">
    <source>
        <dbReference type="EMBL" id="AFV89393.1"/>
    </source>
</evidence>
<proteinExistence type="predicted"/>
<dbReference type="RefSeq" id="WP_015070299.1">
    <property type="nucleotide sequence ID" value="NC_019395.1"/>
</dbReference>
<dbReference type="KEGG" id="pbo:PACID_15800"/>
<dbReference type="HOGENOM" id="CLU_1968562_0_0_11"/>
<organism evidence="1 2">
    <name type="scientific">Acidipropionibacterium acidipropionici (strain ATCC 4875 / DSM 20272 / JCM 6432 / NBRC 12425 / NCIMB 8070 / 4)</name>
    <name type="common">Propionibacterium acidipropionici</name>
    <dbReference type="NCBI Taxonomy" id="1171373"/>
    <lineage>
        <taxon>Bacteria</taxon>
        <taxon>Bacillati</taxon>
        <taxon>Actinomycetota</taxon>
        <taxon>Actinomycetes</taxon>
        <taxon>Propionibacteriales</taxon>
        <taxon>Propionibacteriaceae</taxon>
        <taxon>Acidipropionibacterium</taxon>
    </lineage>
</organism>
<protein>
    <submittedName>
        <fullName evidence="1">Uncharacterized protein</fullName>
    </submittedName>
</protein>
<dbReference type="AlphaFoldDB" id="K7RWS0"/>
<dbReference type="Proteomes" id="UP000000214">
    <property type="component" value="Chromosome"/>
</dbReference>
<name>K7RWS0_ACIA4</name>
<accession>K7RWS0</accession>
<dbReference type="EMBL" id="CP003493">
    <property type="protein sequence ID" value="AFV89393.1"/>
    <property type="molecule type" value="Genomic_DNA"/>
</dbReference>
<reference evidence="1 2" key="1">
    <citation type="journal article" date="2012" name="BMC Genomics">
        <title>The genome sequence of Propionibacterium acidipropionici provides insights into its biotechnological and industrial potential.</title>
        <authorList>
            <person name="Parizzi L.P."/>
            <person name="Grassi M.C."/>
            <person name="Llerena L.A."/>
            <person name="Carazzolle M.F."/>
            <person name="Queiroz V.L."/>
            <person name="Lunardi I."/>
            <person name="Zeidler A.F."/>
            <person name="Teixeira P.J."/>
            <person name="Mieczkowski P."/>
            <person name="Rincones J."/>
            <person name="Pereira G.A."/>
        </authorList>
    </citation>
    <scope>NUCLEOTIDE SEQUENCE [LARGE SCALE GENOMIC DNA]</scope>
    <source>
        <strain evidence="2">ATCC 4875 / DSM 20272 / JCM 6432 / NBRC 12425 / NCIMB 8070</strain>
    </source>
</reference>
<sequence>MSLIQGCLSRTATTAADMDAARAERQPAPDNTERLHSAMEKTGLMAVCHDEGCPDCGDPEISVLISQNPNPMAPGRYSELAAYCTQCGWICGDTASVAMWFSALGGDEIPAPIRGALSRAAREADQS</sequence>
<gene>
    <name evidence="1" type="ordered locus">PACID_15800</name>
</gene>